<dbReference type="EMBL" id="JAWDIE010000003">
    <property type="protein sequence ID" value="MEJ7137310.1"/>
    <property type="molecule type" value="Genomic_DNA"/>
</dbReference>
<proteinExistence type="predicted"/>
<gene>
    <name evidence="1" type="ORF">RV045_02550</name>
</gene>
<sequence length="627" mass="66652">MAYDHGSRDLGLSNPLRLEGLLRAIASGLIALVGAWVLLRVFGDLGRHPLQAWVNAGAGLALLLWGLKGLAGGLQSTLRFFVGRSVPVSLARNLNPSEARNAEAEAPHTAYAARDLEAMLMGRKNPTLGEPVGVLAQLLHSLWPRLIGLPWALRNMAQDLAGLIADSLIAVLCAALAAGVARSGLMGAAGQVLAPLLSIILLVYLLALWLSRSSDLARTTTVLQPSRSLASLLWVPALALLAPAALVWVYGGLGAAARAQLQTFSAALGQLNAGGLLAMLFIAGTVVCAITVLLLRERLRGVDAQTEVSEHRSHLQEAVHPGDIFIHLENQVLANRRYRDIPNRIYQSLEPELSDASQGKGSFRGQLLAETQPAWAPLSLSPATRQLRLLGSGVGLALTVLAALCLAWLAGAVGPLADHLRNPVEGRPLALQSELSNLFQLACLGLGLLALGQVLVRATHVFWAEMTFDSLLLWVRAEGTWTESRLSTGMALHDSTRSENVVVRASISPWILCARLVTSTQASSGTNNLEQPRLVLALHPTPDELGGIVDEISHFLRQRENLAGIVNAGDLGQAHTLHQINQHSRHGGTSPHDDAAAARLPRTSDAPGSTGDAGLNGARFHPDDDIR</sequence>
<keyword evidence="2" id="KW-1185">Reference proteome</keyword>
<evidence type="ECO:0000313" key="1">
    <source>
        <dbReference type="EMBL" id="MEJ7137310.1"/>
    </source>
</evidence>
<protein>
    <submittedName>
        <fullName evidence="1">Uncharacterized protein</fullName>
    </submittedName>
</protein>
<evidence type="ECO:0000313" key="2">
    <source>
        <dbReference type="Proteomes" id="UP001364695"/>
    </source>
</evidence>
<organism evidence="1 2">
    <name type="scientific">Amphibiibacter pelophylacis</name>
    <dbReference type="NCBI Taxonomy" id="1799477"/>
    <lineage>
        <taxon>Bacteria</taxon>
        <taxon>Pseudomonadati</taxon>
        <taxon>Pseudomonadota</taxon>
        <taxon>Betaproteobacteria</taxon>
        <taxon>Burkholderiales</taxon>
        <taxon>Sphaerotilaceae</taxon>
        <taxon>Amphibiibacter</taxon>
    </lineage>
</organism>
<reference evidence="1" key="1">
    <citation type="submission" date="2023-10" db="EMBL/GenBank/DDBJ databases">
        <title>Amphibacter perezi, gen. nov., sp. nov. a novel taxa of the family Comamonadaceae, class Betaproteobacteria isolated from the skin microbiota of Pelophylax perezi from different populations.</title>
        <authorList>
            <person name="Costa S."/>
            <person name="Proenca D.N."/>
            <person name="Lopes I."/>
            <person name="Morais P.V."/>
        </authorList>
    </citation>
    <scope>NUCLEOTIDE SEQUENCE</scope>
    <source>
        <strain evidence="1">SL12-8</strain>
    </source>
</reference>
<name>A0ACC6NZE9_9BURK</name>
<accession>A0ACC6NZE9</accession>
<dbReference type="Proteomes" id="UP001364695">
    <property type="component" value="Unassembled WGS sequence"/>
</dbReference>
<comment type="caution">
    <text evidence="1">The sequence shown here is derived from an EMBL/GenBank/DDBJ whole genome shotgun (WGS) entry which is preliminary data.</text>
</comment>